<evidence type="ECO:0000259" key="3">
    <source>
        <dbReference type="PROSITE" id="PS51371"/>
    </source>
</evidence>
<evidence type="ECO:0000256" key="1">
    <source>
        <dbReference type="ARBA" id="ARBA00023122"/>
    </source>
</evidence>
<dbReference type="AlphaFoldDB" id="A0A7V7QMI6"/>
<name>A0A7V7QMI6_9FIRM</name>
<dbReference type="OrthoDB" id="384703at2"/>
<reference evidence="4 5" key="1">
    <citation type="submission" date="2019-09" db="EMBL/GenBank/DDBJ databases">
        <authorList>
            <person name="Valk L.C."/>
        </authorList>
    </citation>
    <scope>NUCLEOTIDE SEQUENCE [LARGE SCALE GENOMIC DNA]</scope>
    <source>
        <strain evidence="4">GalUA</strain>
    </source>
</reference>
<reference evidence="4 5" key="2">
    <citation type="submission" date="2020-02" db="EMBL/GenBank/DDBJ databases">
        <title>Candidatus Galacturonibacter soehngenii shows hetero-acetogenic catabolism of galacturonic acid but lacks a canonical carbon monoxide dehydrogenase/acetyl-CoA synthase complex.</title>
        <authorList>
            <person name="Diender M."/>
            <person name="Stouten G.R."/>
            <person name="Petersen J.F."/>
            <person name="Nielsen P.H."/>
            <person name="Dueholm M.S."/>
            <person name="Pronk J.T."/>
            <person name="Van Loosdrecht M.C.M."/>
        </authorList>
    </citation>
    <scope>NUCLEOTIDE SEQUENCE [LARGE SCALE GENOMIC DNA]</scope>
    <source>
        <strain evidence="4">GalUA</strain>
    </source>
</reference>
<feature type="domain" description="CBS" evidence="3">
    <location>
        <begin position="7"/>
        <end position="65"/>
    </location>
</feature>
<comment type="caution">
    <text evidence="4">The sequence shown here is derived from an EMBL/GenBank/DDBJ whole genome shotgun (WGS) entry which is preliminary data.</text>
</comment>
<gene>
    <name evidence="4" type="ORF">F7O84_05990</name>
</gene>
<keyword evidence="5" id="KW-1185">Reference proteome</keyword>
<dbReference type="Proteomes" id="UP000461768">
    <property type="component" value="Unassembled WGS sequence"/>
</dbReference>
<evidence type="ECO:0000256" key="2">
    <source>
        <dbReference type="PROSITE-ProRule" id="PRU00703"/>
    </source>
</evidence>
<dbReference type="PROSITE" id="PS51371">
    <property type="entry name" value="CBS"/>
    <property type="match status" value="1"/>
</dbReference>
<dbReference type="SUPFAM" id="SSF54631">
    <property type="entry name" value="CBS-domain pair"/>
    <property type="match status" value="1"/>
</dbReference>
<dbReference type="RefSeq" id="WP_151142990.1">
    <property type="nucleotide sequence ID" value="NZ_WAGX01000004.1"/>
</dbReference>
<dbReference type="Gene3D" id="3.10.580.10">
    <property type="entry name" value="CBS-domain"/>
    <property type="match status" value="1"/>
</dbReference>
<dbReference type="SMART" id="SM00116">
    <property type="entry name" value="CBS"/>
    <property type="match status" value="2"/>
</dbReference>
<dbReference type="InterPro" id="IPR046342">
    <property type="entry name" value="CBS_dom_sf"/>
</dbReference>
<dbReference type="InterPro" id="IPR051257">
    <property type="entry name" value="Diverse_CBS-Domain"/>
</dbReference>
<accession>A0A7V7QMI6</accession>
<protein>
    <submittedName>
        <fullName evidence="4">CBS domain-containing protein</fullName>
    </submittedName>
</protein>
<evidence type="ECO:0000313" key="5">
    <source>
        <dbReference type="Proteomes" id="UP000461768"/>
    </source>
</evidence>
<dbReference type="Pfam" id="PF00571">
    <property type="entry name" value="CBS"/>
    <property type="match status" value="2"/>
</dbReference>
<proteinExistence type="predicted"/>
<dbReference type="PANTHER" id="PTHR43080:SF26">
    <property type="entry name" value="REGULATORY PROTEIN"/>
    <property type="match status" value="1"/>
</dbReference>
<dbReference type="PANTHER" id="PTHR43080">
    <property type="entry name" value="CBS DOMAIN-CONTAINING PROTEIN CBSX3, MITOCHONDRIAL"/>
    <property type="match status" value="1"/>
</dbReference>
<dbReference type="InterPro" id="IPR000644">
    <property type="entry name" value="CBS_dom"/>
</dbReference>
<dbReference type="EMBL" id="WAGX01000004">
    <property type="protein sequence ID" value="KAB1439932.1"/>
    <property type="molecule type" value="Genomic_DNA"/>
</dbReference>
<dbReference type="CDD" id="cd09834">
    <property type="entry name" value="CBS_pair_bac"/>
    <property type="match status" value="1"/>
</dbReference>
<sequence>MNILFFLIPKSDTAYIYSDFSVRQALEKMKHYRYTAIPMIDRDGKYIGTVTEGDFLWALTNKMDKLSDLEHISVLEIKRRVNNRPVNIDANIEDLIDMSLYQNFIPVIDDQEVFIGLVTRKDIIQYLCKKCSFGVNYNSVIERK</sequence>
<evidence type="ECO:0000313" key="4">
    <source>
        <dbReference type="EMBL" id="KAB1439932.1"/>
    </source>
</evidence>
<keyword evidence="1 2" id="KW-0129">CBS domain</keyword>
<organism evidence="4 5">
    <name type="scientific">Candidatus Galacturonatibacter soehngenii</name>
    <dbReference type="NCBI Taxonomy" id="2307010"/>
    <lineage>
        <taxon>Bacteria</taxon>
        <taxon>Bacillati</taxon>
        <taxon>Bacillota</taxon>
        <taxon>Clostridia</taxon>
        <taxon>Lachnospirales</taxon>
        <taxon>Lachnospiraceae</taxon>
        <taxon>Candidatus Galacturonatibacter</taxon>
    </lineage>
</organism>